<evidence type="ECO:0000256" key="1">
    <source>
        <dbReference type="SAM" id="MobiDB-lite"/>
    </source>
</evidence>
<name>A0A8J2ZAX9_9PROT</name>
<comment type="caution">
    <text evidence="2">The sequence shown here is derived from an EMBL/GenBank/DDBJ whole genome shotgun (WGS) entry which is preliminary data.</text>
</comment>
<keyword evidence="3" id="KW-1185">Reference proteome</keyword>
<accession>A0A8J2ZAX9</accession>
<dbReference type="AlphaFoldDB" id="A0A8J2ZAX9"/>
<proteinExistence type="predicted"/>
<feature type="region of interest" description="Disordered" evidence="1">
    <location>
        <begin position="39"/>
        <end position="100"/>
    </location>
</feature>
<evidence type="ECO:0000313" key="3">
    <source>
        <dbReference type="Proteomes" id="UP000597507"/>
    </source>
</evidence>
<gene>
    <name evidence="2" type="ORF">GCM10010964_19800</name>
</gene>
<organism evidence="2 3">
    <name type="scientific">Caldovatus sediminis</name>
    <dbReference type="NCBI Taxonomy" id="2041189"/>
    <lineage>
        <taxon>Bacteria</taxon>
        <taxon>Pseudomonadati</taxon>
        <taxon>Pseudomonadota</taxon>
        <taxon>Alphaproteobacteria</taxon>
        <taxon>Acetobacterales</taxon>
        <taxon>Roseomonadaceae</taxon>
        <taxon>Caldovatus</taxon>
    </lineage>
</organism>
<evidence type="ECO:0000313" key="2">
    <source>
        <dbReference type="EMBL" id="GGG31908.1"/>
    </source>
</evidence>
<reference evidence="2 3" key="1">
    <citation type="journal article" date="2014" name="Int. J. Syst. Evol. Microbiol.">
        <title>Complete genome sequence of Corynebacterium casei LMG S-19264T (=DSM 44701T), isolated from a smear-ripened cheese.</title>
        <authorList>
            <consortium name="US DOE Joint Genome Institute (JGI-PGF)"/>
            <person name="Walter F."/>
            <person name="Albersmeier A."/>
            <person name="Kalinowski J."/>
            <person name="Ruckert C."/>
        </authorList>
    </citation>
    <scope>NUCLEOTIDE SEQUENCE [LARGE SCALE GENOMIC DNA]</scope>
    <source>
        <strain evidence="2 3">CGMCC 1.16330</strain>
    </source>
</reference>
<dbReference type="Proteomes" id="UP000597507">
    <property type="component" value="Unassembled WGS sequence"/>
</dbReference>
<sequence>MVARAIEFSVSPVESETRWRLIERPVVVTGRAWIAVDSGDIAPSPGAAKRKPGASRALAASRTPRGGPSGSRGGRELRNARNGLRGDPRVDGPVDGRRAPCIPVIHSANRDSRLLESLFNG</sequence>
<feature type="compositionally biased region" description="Basic and acidic residues" evidence="1">
    <location>
        <begin position="73"/>
        <end position="98"/>
    </location>
</feature>
<dbReference type="EMBL" id="BMKS01000005">
    <property type="protein sequence ID" value="GGG31908.1"/>
    <property type="molecule type" value="Genomic_DNA"/>
</dbReference>
<protein>
    <submittedName>
        <fullName evidence="2">Uncharacterized protein</fullName>
    </submittedName>
</protein>